<protein>
    <submittedName>
        <fullName evidence="1">Uncharacterized protein</fullName>
    </submittedName>
</protein>
<dbReference type="EMBL" id="AM466583">
    <property type="protein sequence ID" value="CAN68164.1"/>
    <property type="molecule type" value="Genomic_DNA"/>
</dbReference>
<dbReference type="AlphaFoldDB" id="A5BPH9"/>
<gene>
    <name evidence="1" type="ORF">VITISV_015676</name>
</gene>
<sequence>MLLITTFIPPGHIASGIPLPPLHLDTSHPEFLRRHSIQTHHIRNFSAATPSGHITSRIPPAAIPPGCPRIQKFFSANILSEHLVSENSPPPTFYPAYRIRNSPSAIPFGKIASGIPPPPFHLDVPRIRNSSSPTFHLPWISHIRNPIL</sequence>
<organism evidence="1">
    <name type="scientific">Vitis vinifera</name>
    <name type="common">Grape</name>
    <dbReference type="NCBI Taxonomy" id="29760"/>
    <lineage>
        <taxon>Eukaryota</taxon>
        <taxon>Viridiplantae</taxon>
        <taxon>Streptophyta</taxon>
        <taxon>Embryophyta</taxon>
        <taxon>Tracheophyta</taxon>
        <taxon>Spermatophyta</taxon>
        <taxon>Magnoliopsida</taxon>
        <taxon>eudicotyledons</taxon>
        <taxon>Gunneridae</taxon>
        <taxon>Pentapetalae</taxon>
        <taxon>rosids</taxon>
        <taxon>Vitales</taxon>
        <taxon>Vitaceae</taxon>
        <taxon>Viteae</taxon>
        <taxon>Vitis</taxon>
    </lineage>
</organism>
<evidence type="ECO:0000313" key="1">
    <source>
        <dbReference type="EMBL" id="CAN68164.1"/>
    </source>
</evidence>
<proteinExistence type="predicted"/>
<accession>A5BPH9</accession>
<name>A5BPH9_VITVI</name>
<reference evidence="1" key="1">
    <citation type="journal article" date="2007" name="PLoS ONE">
        <title>The first genome sequence of an elite grapevine cultivar (Pinot noir Vitis vinifera L.): coping with a highly heterozygous genome.</title>
        <authorList>
            <person name="Velasco R."/>
            <person name="Zharkikh A."/>
            <person name="Troggio M."/>
            <person name="Cartwright D.A."/>
            <person name="Cestaro A."/>
            <person name="Pruss D."/>
            <person name="Pindo M."/>
            <person name="FitzGerald L.M."/>
            <person name="Vezzulli S."/>
            <person name="Reid J."/>
            <person name="Malacarne G."/>
            <person name="Iliev D."/>
            <person name="Coppola G."/>
            <person name="Wardell B."/>
            <person name="Micheletti D."/>
            <person name="Macalma T."/>
            <person name="Facci M."/>
            <person name="Mitchell J.T."/>
            <person name="Perazzolli M."/>
            <person name="Eldredge G."/>
            <person name="Gatto P."/>
            <person name="Oyzerski R."/>
            <person name="Moretto M."/>
            <person name="Gutin N."/>
            <person name="Stefanini M."/>
            <person name="Chen Y."/>
            <person name="Segala C."/>
            <person name="Davenport C."/>
            <person name="Dematte L."/>
            <person name="Mraz A."/>
            <person name="Battilana J."/>
            <person name="Stormo K."/>
            <person name="Costa F."/>
            <person name="Tao Q."/>
            <person name="Si-Ammour A."/>
            <person name="Harkins T."/>
            <person name="Lackey A."/>
            <person name="Perbost C."/>
            <person name="Taillon B."/>
            <person name="Stella A."/>
            <person name="Solovyev V."/>
            <person name="Fawcett J.A."/>
            <person name="Sterck L."/>
            <person name="Vandepoele K."/>
            <person name="Grando S.M."/>
            <person name="Toppo S."/>
            <person name="Moser C."/>
            <person name="Lanchbury J."/>
            <person name="Bogden R."/>
            <person name="Skolnick M."/>
            <person name="Sgaramella V."/>
            <person name="Bhatnagar S.K."/>
            <person name="Fontana P."/>
            <person name="Gutin A."/>
            <person name="Van de Peer Y."/>
            <person name="Salamini F."/>
            <person name="Viola R."/>
        </authorList>
    </citation>
    <scope>NUCLEOTIDE SEQUENCE</scope>
</reference>